<name>A0ACB8DYL2_DERSI</name>
<dbReference type="Proteomes" id="UP000821865">
    <property type="component" value="Chromosome 1"/>
</dbReference>
<comment type="caution">
    <text evidence="1">The sequence shown here is derived from an EMBL/GenBank/DDBJ whole genome shotgun (WGS) entry which is preliminary data.</text>
</comment>
<reference evidence="1" key="1">
    <citation type="submission" date="2020-05" db="EMBL/GenBank/DDBJ databases">
        <title>Large-scale comparative analyses of tick genomes elucidate their genetic diversity and vector capacities.</title>
        <authorList>
            <person name="Jia N."/>
            <person name="Wang J."/>
            <person name="Shi W."/>
            <person name="Du L."/>
            <person name="Sun Y."/>
            <person name="Zhan W."/>
            <person name="Jiang J."/>
            <person name="Wang Q."/>
            <person name="Zhang B."/>
            <person name="Ji P."/>
            <person name="Sakyi L.B."/>
            <person name="Cui X."/>
            <person name="Yuan T."/>
            <person name="Jiang B."/>
            <person name="Yang W."/>
            <person name="Lam T.T.-Y."/>
            <person name="Chang Q."/>
            <person name="Ding S."/>
            <person name="Wang X."/>
            <person name="Zhu J."/>
            <person name="Ruan X."/>
            <person name="Zhao L."/>
            <person name="Wei J."/>
            <person name="Que T."/>
            <person name="Du C."/>
            <person name="Cheng J."/>
            <person name="Dai P."/>
            <person name="Han X."/>
            <person name="Huang E."/>
            <person name="Gao Y."/>
            <person name="Liu J."/>
            <person name="Shao H."/>
            <person name="Ye R."/>
            <person name="Li L."/>
            <person name="Wei W."/>
            <person name="Wang X."/>
            <person name="Wang C."/>
            <person name="Yang T."/>
            <person name="Huo Q."/>
            <person name="Li W."/>
            <person name="Guo W."/>
            <person name="Chen H."/>
            <person name="Zhou L."/>
            <person name="Ni X."/>
            <person name="Tian J."/>
            <person name="Zhou Y."/>
            <person name="Sheng Y."/>
            <person name="Liu T."/>
            <person name="Pan Y."/>
            <person name="Xia L."/>
            <person name="Li J."/>
            <person name="Zhao F."/>
            <person name="Cao W."/>
        </authorList>
    </citation>
    <scope>NUCLEOTIDE SEQUENCE</scope>
    <source>
        <strain evidence="1">Dsil-2018</strain>
    </source>
</reference>
<accession>A0ACB8DYL2</accession>
<proteinExistence type="predicted"/>
<sequence length="325" mass="35174">MPEPAVFSVKLLLDTINQYPVLYDESHPRYKEADYKKERWKKIAQDLGVTGHNRQIHRTQKWGRQIEGKEVAVKCGVFKSLEVYTIISIFAQFIKVTKMSKDFKKPDDSCSDTELEPAAPNPASMDLNADYEINEAANAATGMGKGGNQQVVTVCVVTEGLSEGVGALLTLEAHELLEPAQVGTDLEQQDKANFGQVFSTIDNAVLSLQFEEEAEEGAMDASVGLDGNEAVGWDEVTPAASFRAEQVEDDSLREDWSQAVEALVAASNGFSSTTDPTSTSDKTFEMIHDRHKAAGAPTKPKGPSGPPSYNLGKNAGQGAAKSCDL</sequence>
<dbReference type="EMBL" id="CM023470">
    <property type="protein sequence ID" value="KAH7979363.1"/>
    <property type="molecule type" value="Genomic_DNA"/>
</dbReference>
<gene>
    <name evidence="1" type="ORF">HPB49_009235</name>
</gene>
<keyword evidence="2" id="KW-1185">Reference proteome</keyword>
<evidence type="ECO:0000313" key="1">
    <source>
        <dbReference type="EMBL" id="KAH7979363.1"/>
    </source>
</evidence>
<organism evidence="1 2">
    <name type="scientific">Dermacentor silvarum</name>
    <name type="common">Tick</name>
    <dbReference type="NCBI Taxonomy" id="543639"/>
    <lineage>
        <taxon>Eukaryota</taxon>
        <taxon>Metazoa</taxon>
        <taxon>Ecdysozoa</taxon>
        <taxon>Arthropoda</taxon>
        <taxon>Chelicerata</taxon>
        <taxon>Arachnida</taxon>
        <taxon>Acari</taxon>
        <taxon>Parasitiformes</taxon>
        <taxon>Ixodida</taxon>
        <taxon>Ixodoidea</taxon>
        <taxon>Ixodidae</taxon>
        <taxon>Rhipicephalinae</taxon>
        <taxon>Dermacentor</taxon>
    </lineage>
</organism>
<protein>
    <submittedName>
        <fullName evidence="1">Uncharacterized protein</fullName>
    </submittedName>
</protein>
<evidence type="ECO:0000313" key="2">
    <source>
        <dbReference type="Proteomes" id="UP000821865"/>
    </source>
</evidence>